<gene>
    <name evidence="2" type="ORF">X798_03747</name>
</gene>
<evidence type="ECO:0000313" key="3">
    <source>
        <dbReference type="Proteomes" id="UP000242913"/>
    </source>
</evidence>
<sequence>MLTVTVIEIMPSLHAFPSIIVIVLISKDMCDGQTSQEVSGKNVVVTLLFRNLALSNNVLMHVANLLLTVLYYWVIFYNRRYSNGKEWEKGLLMLAYGIYRTGAIHLLILFSLIFYAKYCLRDIMDDDDSSEMMDVHGCIKCIWRRPRNDSTLLEGDIPRGEEYNLKVSVNHSSVQWTPLMTLR</sequence>
<feature type="transmembrane region" description="Helical" evidence="1">
    <location>
        <begin position="97"/>
        <end position="116"/>
    </location>
</feature>
<dbReference type="AlphaFoldDB" id="A0A238BV82"/>
<dbReference type="EMBL" id="KZ269996">
    <property type="protein sequence ID" value="OZC09203.1"/>
    <property type="molecule type" value="Genomic_DNA"/>
</dbReference>
<accession>A0A238BV82</accession>
<reference evidence="2 3" key="1">
    <citation type="submission" date="2015-12" db="EMBL/GenBank/DDBJ databases">
        <title>Draft genome of the nematode, Onchocerca flexuosa.</title>
        <authorList>
            <person name="Mitreva M."/>
        </authorList>
    </citation>
    <scope>NUCLEOTIDE SEQUENCE [LARGE SCALE GENOMIC DNA]</scope>
    <source>
        <strain evidence="2">Red Deer</strain>
    </source>
</reference>
<evidence type="ECO:0000313" key="2">
    <source>
        <dbReference type="EMBL" id="OZC09203.1"/>
    </source>
</evidence>
<name>A0A238BV82_9BILA</name>
<keyword evidence="3" id="KW-1185">Reference proteome</keyword>
<keyword evidence="1" id="KW-0812">Transmembrane</keyword>
<feature type="transmembrane region" description="Helical" evidence="1">
    <location>
        <begin position="6"/>
        <end position="25"/>
    </location>
</feature>
<dbReference type="Proteomes" id="UP000242913">
    <property type="component" value="Unassembled WGS sequence"/>
</dbReference>
<protein>
    <submittedName>
        <fullName evidence="2">Uncharacterized protein</fullName>
    </submittedName>
</protein>
<keyword evidence="1" id="KW-1133">Transmembrane helix</keyword>
<organism evidence="2 3">
    <name type="scientific">Onchocerca flexuosa</name>
    <dbReference type="NCBI Taxonomy" id="387005"/>
    <lineage>
        <taxon>Eukaryota</taxon>
        <taxon>Metazoa</taxon>
        <taxon>Ecdysozoa</taxon>
        <taxon>Nematoda</taxon>
        <taxon>Chromadorea</taxon>
        <taxon>Rhabditida</taxon>
        <taxon>Spirurina</taxon>
        <taxon>Spiruromorpha</taxon>
        <taxon>Filarioidea</taxon>
        <taxon>Onchocercidae</taxon>
        <taxon>Onchocerca</taxon>
    </lineage>
</organism>
<proteinExistence type="predicted"/>
<keyword evidence="1" id="KW-0472">Membrane</keyword>
<evidence type="ECO:0000256" key="1">
    <source>
        <dbReference type="SAM" id="Phobius"/>
    </source>
</evidence>
<feature type="transmembrane region" description="Helical" evidence="1">
    <location>
        <begin position="58"/>
        <end position="77"/>
    </location>
</feature>